<dbReference type="PANTHER" id="PTHR23221:SF7">
    <property type="entry name" value="PHOSPHATIDYLINOSITOL-GLYCAN-SPECIFIC PHOSPHOLIPASE D"/>
    <property type="match status" value="1"/>
</dbReference>
<evidence type="ECO:0008006" key="7">
    <source>
        <dbReference type="Google" id="ProtNLM"/>
    </source>
</evidence>
<feature type="non-terminal residue" evidence="5">
    <location>
        <position position="1"/>
    </location>
</feature>
<evidence type="ECO:0000313" key="6">
    <source>
        <dbReference type="Proteomes" id="UP001597024"/>
    </source>
</evidence>
<dbReference type="SMART" id="SM00191">
    <property type="entry name" value="Int_alpha"/>
    <property type="match status" value="2"/>
</dbReference>
<feature type="non-terminal residue" evidence="5">
    <location>
        <position position="172"/>
    </location>
</feature>
<keyword evidence="3" id="KW-0378">Hydrolase</keyword>
<evidence type="ECO:0000256" key="3">
    <source>
        <dbReference type="ARBA" id="ARBA00022801"/>
    </source>
</evidence>
<dbReference type="InterPro" id="IPR028994">
    <property type="entry name" value="Integrin_alpha_N"/>
</dbReference>
<dbReference type="EMBL" id="JBHTHX010003598">
    <property type="protein sequence ID" value="MFD0891919.1"/>
    <property type="molecule type" value="Genomic_DNA"/>
</dbReference>
<evidence type="ECO:0000256" key="4">
    <source>
        <dbReference type="ARBA" id="ARBA00023180"/>
    </source>
</evidence>
<protein>
    <recommendedName>
        <fullName evidence="7">Esterase</fullName>
    </recommendedName>
</protein>
<dbReference type="Proteomes" id="UP001597024">
    <property type="component" value="Unassembled WGS sequence"/>
</dbReference>
<keyword evidence="1" id="KW-0732">Signal</keyword>
<evidence type="ECO:0000313" key="5">
    <source>
        <dbReference type="EMBL" id="MFD0891919.1"/>
    </source>
</evidence>
<evidence type="ECO:0000256" key="2">
    <source>
        <dbReference type="ARBA" id="ARBA00022737"/>
    </source>
</evidence>
<dbReference type="SUPFAM" id="SSF69318">
    <property type="entry name" value="Integrin alpha N-terminal domain"/>
    <property type="match status" value="1"/>
</dbReference>
<dbReference type="InterPro" id="IPR013517">
    <property type="entry name" value="FG-GAP"/>
</dbReference>
<dbReference type="PROSITE" id="PS51470">
    <property type="entry name" value="FG_GAP"/>
    <property type="match status" value="2"/>
</dbReference>
<accession>A0ABW3E762</accession>
<name>A0ABW3E762_9ACTN</name>
<organism evidence="5 6">
    <name type="scientific">Streptosporangium algeriense</name>
    <dbReference type="NCBI Taxonomy" id="1682748"/>
    <lineage>
        <taxon>Bacteria</taxon>
        <taxon>Bacillati</taxon>
        <taxon>Actinomycetota</taxon>
        <taxon>Actinomycetes</taxon>
        <taxon>Streptosporangiales</taxon>
        <taxon>Streptosporangiaceae</taxon>
        <taxon>Streptosporangium</taxon>
    </lineage>
</organism>
<dbReference type="Gene3D" id="2.130.10.130">
    <property type="entry name" value="Integrin alpha, N-terminal"/>
    <property type="match status" value="1"/>
</dbReference>
<dbReference type="Pfam" id="PF01839">
    <property type="entry name" value="FG-GAP"/>
    <property type="match status" value="2"/>
</dbReference>
<sequence>TEAGDRFGATLAAGDFNKDGYADLAVGSPGEAVGSAAKAGAVVVFSGGPSGLGNGRFFSQTYGGGGDEANDAFGAALAAGDLNGDGYADLAIGTPGEVPGGETTHGGTVYVYKGSSNGIVRGWAAVQEDAGGFTEEGDRFGEALAVGNVTGSSHADLVVGAPGEAPGPGPAG</sequence>
<dbReference type="InterPro" id="IPR013519">
    <property type="entry name" value="Int_alpha_beta-p"/>
</dbReference>
<dbReference type="InterPro" id="IPR000413">
    <property type="entry name" value="Integrin_alpha"/>
</dbReference>
<comment type="caution">
    <text evidence="5">The sequence shown here is derived from an EMBL/GenBank/DDBJ whole genome shotgun (WGS) entry which is preliminary data.</text>
</comment>
<reference evidence="6" key="1">
    <citation type="journal article" date="2019" name="Int. J. Syst. Evol. Microbiol.">
        <title>The Global Catalogue of Microorganisms (GCM) 10K type strain sequencing project: providing services to taxonomists for standard genome sequencing and annotation.</title>
        <authorList>
            <consortium name="The Broad Institute Genomics Platform"/>
            <consortium name="The Broad Institute Genome Sequencing Center for Infectious Disease"/>
            <person name="Wu L."/>
            <person name="Ma J."/>
        </authorList>
    </citation>
    <scope>NUCLEOTIDE SEQUENCE [LARGE SCALE GENOMIC DNA]</scope>
    <source>
        <strain evidence="6">CCUG 62974</strain>
    </source>
</reference>
<keyword evidence="6" id="KW-1185">Reference proteome</keyword>
<keyword evidence="2" id="KW-0677">Repeat</keyword>
<gene>
    <name evidence="5" type="ORF">ACFQ08_45825</name>
</gene>
<dbReference type="PANTHER" id="PTHR23221">
    <property type="entry name" value="GLYCOSYLPHOSPHATIDYLINOSITOL PHOSPHOLIPASE D"/>
    <property type="match status" value="1"/>
</dbReference>
<keyword evidence="4" id="KW-0325">Glycoprotein</keyword>
<proteinExistence type="predicted"/>
<dbReference type="PRINTS" id="PR01185">
    <property type="entry name" value="INTEGRINA"/>
</dbReference>
<evidence type="ECO:0000256" key="1">
    <source>
        <dbReference type="ARBA" id="ARBA00022729"/>
    </source>
</evidence>